<feature type="domain" description="HTH merR-type" evidence="2">
    <location>
        <begin position="2"/>
        <end position="71"/>
    </location>
</feature>
<dbReference type="InterPro" id="IPR009061">
    <property type="entry name" value="DNA-bd_dom_put_sf"/>
</dbReference>
<dbReference type="SUPFAM" id="SSF46955">
    <property type="entry name" value="Putative DNA-binding domain"/>
    <property type="match status" value="1"/>
</dbReference>
<evidence type="ECO:0000313" key="4">
    <source>
        <dbReference type="Proteomes" id="UP000637643"/>
    </source>
</evidence>
<dbReference type="InterPro" id="IPR036244">
    <property type="entry name" value="TipA-like_antibiotic-bd"/>
</dbReference>
<proteinExistence type="predicted"/>
<gene>
    <name evidence="3" type="ORF">GCM10010912_25570</name>
</gene>
<organism evidence="3 4">
    <name type="scientific">Paenibacillus albidus</name>
    <dbReference type="NCBI Taxonomy" id="2041023"/>
    <lineage>
        <taxon>Bacteria</taxon>
        <taxon>Bacillati</taxon>
        <taxon>Bacillota</taxon>
        <taxon>Bacilli</taxon>
        <taxon>Bacillales</taxon>
        <taxon>Paenibacillaceae</taxon>
        <taxon>Paenibacillus</taxon>
    </lineage>
</organism>
<dbReference type="PANTHER" id="PTHR30204:SF90">
    <property type="entry name" value="HTH-TYPE TRANSCRIPTIONAL ACTIVATOR MTA"/>
    <property type="match status" value="1"/>
</dbReference>
<dbReference type="GO" id="GO:0003677">
    <property type="term" value="F:DNA binding"/>
    <property type="evidence" value="ECO:0007669"/>
    <property type="project" value="UniProtKB-KW"/>
</dbReference>
<reference evidence="3" key="2">
    <citation type="submission" date="2020-09" db="EMBL/GenBank/DDBJ databases">
        <authorList>
            <person name="Sun Q."/>
            <person name="Zhou Y."/>
        </authorList>
    </citation>
    <scope>NUCLEOTIDE SEQUENCE</scope>
    <source>
        <strain evidence="3">CGMCC 1.16134</strain>
    </source>
</reference>
<dbReference type="RefSeq" id="WP_189025345.1">
    <property type="nucleotide sequence ID" value="NZ_BMKR01000009.1"/>
</dbReference>
<name>A0A917C977_9BACL</name>
<evidence type="ECO:0000313" key="3">
    <source>
        <dbReference type="EMBL" id="GGF79457.1"/>
    </source>
</evidence>
<dbReference type="InterPro" id="IPR000551">
    <property type="entry name" value="MerR-type_HTH_dom"/>
</dbReference>
<dbReference type="AlphaFoldDB" id="A0A917C977"/>
<dbReference type="Gene3D" id="1.10.1660.10">
    <property type="match status" value="1"/>
</dbReference>
<evidence type="ECO:0000256" key="1">
    <source>
        <dbReference type="ARBA" id="ARBA00023125"/>
    </source>
</evidence>
<dbReference type="PROSITE" id="PS50937">
    <property type="entry name" value="HTH_MERR_2"/>
    <property type="match status" value="1"/>
</dbReference>
<dbReference type="EMBL" id="BMKR01000009">
    <property type="protein sequence ID" value="GGF79457.1"/>
    <property type="molecule type" value="Genomic_DNA"/>
</dbReference>
<sequence>MLYTVKEVASLAKVTVKTLHHYHKIGLLPPSEVSEAGYRLYGTKELERLQQILLYRELDFTLEQIKQLLEEEPERSSILAQQQELILLRKQRLETILETLRKSIDCAEKGETMDDQELFKGLESEEAWQEALQEQNEYLKETYQFDLLDSAQLDLQNMNDMAAEAASFMRAMATALQAGVKHNDGKVTGLLRSHLVFLNKQGHSISAAEFAAQNRFFLGDDFHRQMLEGQQTGLAYYLSAAAEAYALET</sequence>
<dbReference type="Gene3D" id="1.10.490.50">
    <property type="entry name" value="Antibiotic binding domain of TipA-like multidrug resistance regulators"/>
    <property type="match status" value="1"/>
</dbReference>
<dbReference type="Proteomes" id="UP000637643">
    <property type="component" value="Unassembled WGS sequence"/>
</dbReference>
<dbReference type="InterPro" id="IPR047057">
    <property type="entry name" value="MerR_fam"/>
</dbReference>
<dbReference type="PANTHER" id="PTHR30204">
    <property type="entry name" value="REDOX-CYCLING DRUG-SENSING TRANSCRIPTIONAL ACTIVATOR SOXR"/>
    <property type="match status" value="1"/>
</dbReference>
<dbReference type="SUPFAM" id="SSF89082">
    <property type="entry name" value="Antibiotic binding domain of TipA-like multidrug resistance regulators"/>
    <property type="match status" value="1"/>
</dbReference>
<dbReference type="GO" id="GO:0003700">
    <property type="term" value="F:DNA-binding transcription factor activity"/>
    <property type="evidence" value="ECO:0007669"/>
    <property type="project" value="InterPro"/>
</dbReference>
<reference evidence="3" key="1">
    <citation type="journal article" date="2014" name="Int. J. Syst. Evol. Microbiol.">
        <title>Complete genome sequence of Corynebacterium casei LMG S-19264T (=DSM 44701T), isolated from a smear-ripened cheese.</title>
        <authorList>
            <consortium name="US DOE Joint Genome Institute (JGI-PGF)"/>
            <person name="Walter F."/>
            <person name="Albersmeier A."/>
            <person name="Kalinowski J."/>
            <person name="Ruckert C."/>
        </authorList>
    </citation>
    <scope>NUCLEOTIDE SEQUENCE</scope>
    <source>
        <strain evidence="3">CGMCC 1.16134</strain>
    </source>
</reference>
<protein>
    <submittedName>
        <fullName evidence="3">MerR family transcriptional regulator</fullName>
    </submittedName>
</protein>
<dbReference type="CDD" id="cd01106">
    <property type="entry name" value="HTH_TipAL-Mta"/>
    <property type="match status" value="1"/>
</dbReference>
<keyword evidence="1" id="KW-0238">DNA-binding</keyword>
<keyword evidence="4" id="KW-1185">Reference proteome</keyword>
<dbReference type="Pfam" id="PF13411">
    <property type="entry name" value="MerR_1"/>
    <property type="match status" value="1"/>
</dbReference>
<dbReference type="SMART" id="SM00422">
    <property type="entry name" value="HTH_MERR"/>
    <property type="match status" value="1"/>
</dbReference>
<comment type="caution">
    <text evidence="3">The sequence shown here is derived from an EMBL/GenBank/DDBJ whole genome shotgun (WGS) entry which is preliminary data.</text>
</comment>
<evidence type="ECO:0000259" key="2">
    <source>
        <dbReference type="PROSITE" id="PS50937"/>
    </source>
</evidence>
<accession>A0A917C977</accession>